<dbReference type="AlphaFoldDB" id="A0A7V2WUG0"/>
<gene>
    <name evidence="2" type="ORF">ENJ51_02835</name>
</gene>
<proteinExistence type="predicted"/>
<dbReference type="Proteomes" id="UP000885750">
    <property type="component" value="Unassembled WGS sequence"/>
</dbReference>
<reference evidence="2" key="1">
    <citation type="journal article" date="2020" name="mSystems">
        <title>Genome- and Community-Level Interaction Insights into Carbon Utilization and Element Cycling Functions of Hydrothermarchaeota in Hydrothermal Sediment.</title>
        <authorList>
            <person name="Zhou Z."/>
            <person name="Liu Y."/>
            <person name="Xu W."/>
            <person name="Pan J."/>
            <person name="Luo Z.H."/>
            <person name="Li M."/>
        </authorList>
    </citation>
    <scope>NUCLEOTIDE SEQUENCE [LARGE SCALE GENOMIC DNA]</scope>
    <source>
        <strain evidence="2">HyVt-493</strain>
    </source>
</reference>
<dbReference type="EMBL" id="DRMS01000116">
    <property type="protein sequence ID" value="HFC91730.1"/>
    <property type="molecule type" value="Genomic_DNA"/>
</dbReference>
<name>A0A7V2WUG0_LEUMU</name>
<dbReference type="Gene3D" id="3.40.710.10">
    <property type="entry name" value="DD-peptidase/beta-lactamase superfamily"/>
    <property type="match status" value="1"/>
</dbReference>
<dbReference type="PANTHER" id="PTHR46825:SF9">
    <property type="entry name" value="BETA-LACTAMASE-RELATED DOMAIN-CONTAINING PROTEIN"/>
    <property type="match status" value="1"/>
</dbReference>
<dbReference type="GO" id="GO:0016787">
    <property type="term" value="F:hydrolase activity"/>
    <property type="evidence" value="ECO:0007669"/>
    <property type="project" value="UniProtKB-KW"/>
</dbReference>
<organism evidence="2">
    <name type="scientific">Leucothrix mucor</name>
    <dbReference type="NCBI Taxonomy" id="45248"/>
    <lineage>
        <taxon>Bacteria</taxon>
        <taxon>Pseudomonadati</taxon>
        <taxon>Pseudomonadota</taxon>
        <taxon>Gammaproteobacteria</taxon>
        <taxon>Thiotrichales</taxon>
        <taxon>Thiotrichaceae</taxon>
        <taxon>Leucothrix</taxon>
    </lineage>
</organism>
<comment type="caution">
    <text evidence="2">The sequence shown here is derived from an EMBL/GenBank/DDBJ whole genome shotgun (WGS) entry which is preliminary data.</text>
</comment>
<evidence type="ECO:0000259" key="1">
    <source>
        <dbReference type="Pfam" id="PF00144"/>
    </source>
</evidence>
<dbReference type="InterPro" id="IPR001466">
    <property type="entry name" value="Beta-lactam-related"/>
</dbReference>
<dbReference type="SUPFAM" id="SSF56601">
    <property type="entry name" value="beta-lactamase/transpeptidase-like"/>
    <property type="match status" value="1"/>
</dbReference>
<dbReference type="InterPro" id="IPR012338">
    <property type="entry name" value="Beta-lactam/transpept-like"/>
</dbReference>
<sequence>MFTNKRSINNVLAHSIVFSFILFITACQSSSNTREKTIKDIRQSVKTTLKNDRAPGMAVALVNKDKIVFSEGFGVTTIGTQQMVSADTSFWLASISKTAIAVSIMHAREKGLLSLDADVYDLLERQTGVSLSKPFKEPILLKHLVSHTSSIIDNEDIYRCSFYVGEENGQHYNLANQLLGTKSCDETLPVTLIGYLTAYLSEGQPYYSEQDNFLQKKPGTDFKYSNIAAALAGYTLEAATGVSLAEYAKTHIFDPLKMSNTSWQLRDLNQDNIAIPHRWDEDTQLMTPLPLYSLSTWPDGGLRSSANDLAKYLLMVMNKGEIDNTRILKIDSVRDMLPETADLAIDEFSIGVFWAKIHLGKNGRTVIGHDGSDPGAYTYMQYDPKKQVGVVLLANGDDDMDGIDKDEWRIRHNTLIDKLLEYAEDL</sequence>
<dbReference type="InterPro" id="IPR050491">
    <property type="entry name" value="AmpC-like"/>
</dbReference>
<dbReference type="PROSITE" id="PS51257">
    <property type="entry name" value="PROKAR_LIPOPROTEIN"/>
    <property type="match status" value="1"/>
</dbReference>
<protein>
    <submittedName>
        <fullName evidence="2">Class A beta-lactamase-related serine hydrolase</fullName>
    </submittedName>
</protein>
<evidence type="ECO:0000313" key="2">
    <source>
        <dbReference type="EMBL" id="HFC91730.1"/>
    </source>
</evidence>
<feature type="domain" description="Beta-lactamase-related" evidence="1">
    <location>
        <begin position="42"/>
        <end position="407"/>
    </location>
</feature>
<dbReference type="PANTHER" id="PTHR46825">
    <property type="entry name" value="D-ALANYL-D-ALANINE-CARBOXYPEPTIDASE/ENDOPEPTIDASE AMPH"/>
    <property type="match status" value="1"/>
</dbReference>
<dbReference type="Pfam" id="PF00144">
    <property type="entry name" value="Beta-lactamase"/>
    <property type="match status" value="1"/>
</dbReference>
<accession>A0A7V2WUG0</accession>
<keyword evidence="2" id="KW-0378">Hydrolase</keyword>